<proteinExistence type="predicted"/>
<dbReference type="Pfam" id="PF10706">
    <property type="entry name" value="Aminoglyc_resit"/>
    <property type="match status" value="1"/>
</dbReference>
<protein>
    <submittedName>
        <fullName evidence="1">Aminoglycoside nucleotidyltransferase</fullName>
    </submittedName>
</protein>
<dbReference type="EMBL" id="JACJSG010000062">
    <property type="protein sequence ID" value="MBD2504901.1"/>
    <property type="molecule type" value="Genomic_DNA"/>
</dbReference>
<reference evidence="1 2" key="1">
    <citation type="journal article" date="2020" name="ISME J.">
        <title>Comparative genomics reveals insights into cyanobacterial evolution and habitat adaptation.</title>
        <authorList>
            <person name="Chen M.Y."/>
            <person name="Teng W.K."/>
            <person name="Zhao L."/>
            <person name="Hu C.X."/>
            <person name="Zhou Y.K."/>
            <person name="Han B.P."/>
            <person name="Song L.R."/>
            <person name="Shu W.S."/>
        </authorList>
    </citation>
    <scope>NUCLEOTIDE SEQUENCE [LARGE SCALE GENOMIC DNA]</scope>
    <source>
        <strain evidence="1 2">FACHB-119</strain>
    </source>
</reference>
<keyword evidence="2" id="KW-1185">Reference proteome</keyword>
<dbReference type="Proteomes" id="UP000661112">
    <property type="component" value="Unassembled WGS sequence"/>
</dbReference>
<accession>A0ABR8DD55</accession>
<name>A0ABR8DD55_9NOST</name>
<dbReference type="InterPro" id="IPR019646">
    <property type="entry name" value="Aminoglyc_AdlTrfase"/>
</dbReference>
<evidence type="ECO:0000313" key="2">
    <source>
        <dbReference type="Proteomes" id="UP000661112"/>
    </source>
</evidence>
<sequence>MNDLHIELIHQLFAASDKINLPLWLQGGWAIDAKLHRITR</sequence>
<organism evidence="1 2">
    <name type="scientific">Anabaena azotica FACHB-119</name>
    <dbReference type="NCBI Taxonomy" id="947527"/>
    <lineage>
        <taxon>Bacteria</taxon>
        <taxon>Bacillati</taxon>
        <taxon>Cyanobacteriota</taxon>
        <taxon>Cyanophyceae</taxon>
        <taxon>Nostocales</taxon>
        <taxon>Nostocaceae</taxon>
        <taxon>Anabaena</taxon>
        <taxon>Anabaena azotica</taxon>
    </lineage>
</organism>
<dbReference type="Gene3D" id="3.30.460.40">
    <property type="match status" value="1"/>
</dbReference>
<dbReference type="RefSeq" id="WP_390823189.1">
    <property type="nucleotide sequence ID" value="NZ_JACJSG010000062.1"/>
</dbReference>
<comment type="caution">
    <text evidence="1">The sequence shown here is derived from an EMBL/GenBank/DDBJ whole genome shotgun (WGS) entry which is preliminary data.</text>
</comment>
<evidence type="ECO:0000313" key="1">
    <source>
        <dbReference type="EMBL" id="MBD2504901.1"/>
    </source>
</evidence>
<feature type="non-terminal residue" evidence="1">
    <location>
        <position position="40"/>
    </location>
</feature>
<gene>
    <name evidence="1" type="ORF">H6G83_30605</name>
</gene>